<comment type="caution">
    <text evidence="2">The sequence shown here is derived from an EMBL/GenBank/DDBJ whole genome shotgun (WGS) entry which is preliminary data.</text>
</comment>
<keyword evidence="3" id="KW-1185">Reference proteome</keyword>
<feature type="domain" description="ABM" evidence="1">
    <location>
        <begin position="29"/>
        <end position="87"/>
    </location>
</feature>
<evidence type="ECO:0000313" key="2">
    <source>
        <dbReference type="EMBL" id="OWV32386.1"/>
    </source>
</evidence>
<dbReference type="AlphaFoldDB" id="A0A219B2M3"/>
<sequence length="119" mass="13092">MSGHVAADTGRKGEVAVVFLSERTGQDVDGYAAAAEAMAALASAQPGYRGMDHVAGKGREAVTISYWASEADAVAWRRHPEHRTIRERGRGRWYARYTLHVTRIMRSYEWEAPAGLGES</sequence>
<evidence type="ECO:0000313" key="3">
    <source>
        <dbReference type="Proteomes" id="UP000198462"/>
    </source>
</evidence>
<dbReference type="PANTHER" id="PTHR37811">
    <property type="entry name" value="BLL5343 PROTEIN"/>
    <property type="match status" value="1"/>
</dbReference>
<organism evidence="2 3">
    <name type="scientific">Pacificimonas flava</name>
    <dbReference type="NCBI Taxonomy" id="1234595"/>
    <lineage>
        <taxon>Bacteria</taxon>
        <taxon>Pseudomonadati</taxon>
        <taxon>Pseudomonadota</taxon>
        <taxon>Alphaproteobacteria</taxon>
        <taxon>Sphingomonadales</taxon>
        <taxon>Sphingosinicellaceae</taxon>
        <taxon>Pacificimonas</taxon>
    </lineage>
</organism>
<dbReference type="PANTHER" id="PTHR37811:SF2">
    <property type="entry name" value="ABM DOMAIN-CONTAINING PROTEIN"/>
    <property type="match status" value="1"/>
</dbReference>
<keyword evidence="2" id="KW-0503">Monooxygenase</keyword>
<dbReference type="InterPro" id="IPR052936">
    <property type="entry name" value="Jasmonate_Hydroxylase-like"/>
</dbReference>
<name>A0A219B2M3_9SPHN</name>
<evidence type="ECO:0000259" key="1">
    <source>
        <dbReference type="Pfam" id="PF03992"/>
    </source>
</evidence>
<dbReference type="InterPro" id="IPR011008">
    <property type="entry name" value="Dimeric_a/b-barrel"/>
</dbReference>
<dbReference type="SUPFAM" id="SSF54909">
    <property type="entry name" value="Dimeric alpha+beta barrel"/>
    <property type="match status" value="1"/>
</dbReference>
<dbReference type="EMBL" id="NFZT01000001">
    <property type="protein sequence ID" value="OWV32386.1"/>
    <property type="molecule type" value="Genomic_DNA"/>
</dbReference>
<protein>
    <submittedName>
        <fullName evidence="2">Antibiotic biosynthesis monooxygenase</fullName>
    </submittedName>
</protein>
<dbReference type="GO" id="GO:0004497">
    <property type="term" value="F:monooxygenase activity"/>
    <property type="evidence" value="ECO:0007669"/>
    <property type="project" value="UniProtKB-KW"/>
</dbReference>
<dbReference type="Gene3D" id="3.30.70.100">
    <property type="match status" value="1"/>
</dbReference>
<gene>
    <name evidence="2" type="ORF">B5C34_02225</name>
</gene>
<dbReference type="InterPro" id="IPR007138">
    <property type="entry name" value="ABM_dom"/>
</dbReference>
<reference evidence="3" key="1">
    <citation type="submission" date="2017-05" db="EMBL/GenBank/DDBJ databases">
        <authorList>
            <person name="Lin X."/>
        </authorList>
    </citation>
    <scope>NUCLEOTIDE SEQUENCE [LARGE SCALE GENOMIC DNA]</scope>
    <source>
        <strain evidence="3">JLT2012</strain>
    </source>
</reference>
<dbReference type="OrthoDB" id="9797060at2"/>
<proteinExistence type="predicted"/>
<dbReference type="Pfam" id="PF03992">
    <property type="entry name" value="ABM"/>
    <property type="match status" value="1"/>
</dbReference>
<keyword evidence="2" id="KW-0560">Oxidoreductase</keyword>
<accession>A0A219B2M3</accession>
<dbReference type="Proteomes" id="UP000198462">
    <property type="component" value="Unassembled WGS sequence"/>
</dbReference>